<gene>
    <name evidence="14" type="ORF">CLV98_11546</name>
</gene>
<dbReference type="InterPro" id="IPR012910">
    <property type="entry name" value="Plug_dom"/>
</dbReference>
<keyword evidence="9 10" id="KW-0998">Cell outer membrane</keyword>
<evidence type="ECO:0000256" key="4">
    <source>
        <dbReference type="ARBA" id="ARBA00022692"/>
    </source>
</evidence>
<keyword evidence="2 10" id="KW-0813">Transport</keyword>
<keyword evidence="15" id="KW-1185">Reference proteome</keyword>
<proteinExistence type="inferred from homology"/>
<dbReference type="Pfam" id="PF07715">
    <property type="entry name" value="Plug"/>
    <property type="match status" value="1"/>
</dbReference>
<evidence type="ECO:0000256" key="1">
    <source>
        <dbReference type="ARBA" id="ARBA00004571"/>
    </source>
</evidence>
<accession>A0A316AXT9</accession>
<comment type="subcellular location">
    <subcellularLocation>
        <location evidence="1 10">Cell outer membrane</location>
        <topology evidence="1 10">Multi-pass membrane protein</topology>
    </subcellularLocation>
</comment>
<dbReference type="PROSITE" id="PS52016">
    <property type="entry name" value="TONB_DEPENDENT_REC_3"/>
    <property type="match status" value="1"/>
</dbReference>
<evidence type="ECO:0000256" key="10">
    <source>
        <dbReference type="PROSITE-ProRule" id="PRU01360"/>
    </source>
</evidence>
<keyword evidence="5" id="KW-0732">Signal</keyword>
<keyword evidence="4 10" id="KW-0812">Transmembrane</keyword>
<evidence type="ECO:0000256" key="3">
    <source>
        <dbReference type="ARBA" id="ARBA00022452"/>
    </source>
</evidence>
<evidence type="ECO:0000313" key="14">
    <source>
        <dbReference type="EMBL" id="PWJ55027.1"/>
    </source>
</evidence>
<evidence type="ECO:0000256" key="9">
    <source>
        <dbReference type="ARBA" id="ARBA00023237"/>
    </source>
</evidence>
<evidence type="ECO:0000313" key="15">
    <source>
        <dbReference type="Proteomes" id="UP000245880"/>
    </source>
</evidence>
<evidence type="ECO:0000256" key="2">
    <source>
        <dbReference type="ARBA" id="ARBA00022448"/>
    </source>
</evidence>
<feature type="domain" description="TonB-dependent receptor plug" evidence="13">
    <location>
        <begin position="40"/>
        <end position="143"/>
    </location>
</feature>
<sequence>MAVLAGGTSYATPFPADTLSPHQLDPVVVTATRSAHSRDRIAQKIEVLTPNDLQMTPSNDLTDLVRKLAAVDVIQYPTLSSGVGIRGFRPQFSGLNQRTLLLIDGCPAGATNLSLINLNGIQQIEVLKGPASALYGSQAMGGVINVISAHSKGTPRGKAWAEYGSFQTSQLGLQVGGNLTKKLDFDLSGSTFERGADYTIGKNNLLRKAFHFDNALKYYSAQPQASVSETLADGQQRPNTQFHQYAGMLRVGYQIDEKWRIDLRGEKFQAKDVESPGDISSGSTEASKKDVDRSALDFTLTGDHGTHQASLKVYGSEENTTNYVLNEYGKPIAPYRSAQSQNQWKGLQLKDIWSLGPHSLTIGYDYLKASNNSRRWYNDSTARAPYQPDYALITSALYVQAFLDFGRLSLQPGLRNERITYEVKTTDLLPSYQAGKKNLPFVSPSLGLTYRLLPGLKVKANMGRGFVTADAYSVAGYNEVRDSQGRISITQGNPDLKNESSLSWDLGLSFLRPNTGWSATLTYFNTSVTNRIAKVTTKVDEPQPNGDKIVSRAQYVNATEAHIQGIETEIQYDFGFLADHRYSLRAFLNGTSFLKAQEGIRQADASILSRDIHNVAKNTFNYGLEYDNLAWMRLRLTARNIGHRQDIDYTDVLNPLIRYPQYMVADLAATFSIENRHQLTLKVSNMTDENYYEKRGYNLPGRAISLRYQILF</sequence>
<dbReference type="Proteomes" id="UP000245880">
    <property type="component" value="Unassembled WGS sequence"/>
</dbReference>
<protein>
    <submittedName>
        <fullName evidence="14">Vitamin B12 transporter</fullName>
    </submittedName>
</protein>
<evidence type="ECO:0000259" key="13">
    <source>
        <dbReference type="Pfam" id="PF07715"/>
    </source>
</evidence>
<comment type="caution">
    <text evidence="14">The sequence shown here is derived from an EMBL/GenBank/DDBJ whole genome shotgun (WGS) entry which is preliminary data.</text>
</comment>
<keyword evidence="7 11" id="KW-0798">TonB box</keyword>
<comment type="similarity">
    <text evidence="10 11">Belongs to the TonB-dependent receptor family.</text>
</comment>
<dbReference type="GO" id="GO:0006811">
    <property type="term" value="P:monoatomic ion transport"/>
    <property type="evidence" value="ECO:0007669"/>
    <property type="project" value="UniProtKB-KW"/>
</dbReference>
<dbReference type="AlphaFoldDB" id="A0A316AXT9"/>
<dbReference type="Pfam" id="PF00593">
    <property type="entry name" value="TonB_dep_Rec_b-barrel"/>
    <property type="match status" value="1"/>
</dbReference>
<dbReference type="InterPro" id="IPR039426">
    <property type="entry name" value="TonB-dep_rcpt-like"/>
</dbReference>
<evidence type="ECO:0000256" key="7">
    <source>
        <dbReference type="ARBA" id="ARBA00023077"/>
    </source>
</evidence>
<dbReference type="PANTHER" id="PTHR30069">
    <property type="entry name" value="TONB-DEPENDENT OUTER MEMBRANE RECEPTOR"/>
    <property type="match status" value="1"/>
</dbReference>
<evidence type="ECO:0000256" key="5">
    <source>
        <dbReference type="ARBA" id="ARBA00022729"/>
    </source>
</evidence>
<dbReference type="InterPro" id="IPR037066">
    <property type="entry name" value="Plug_dom_sf"/>
</dbReference>
<reference evidence="14 15" key="1">
    <citation type="submission" date="2018-03" db="EMBL/GenBank/DDBJ databases">
        <title>Genomic Encyclopedia of Archaeal and Bacterial Type Strains, Phase II (KMG-II): from individual species to whole genera.</title>
        <authorList>
            <person name="Goeker M."/>
        </authorList>
    </citation>
    <scope>NUCLEOTIDE SEQUENCE [LARGE SCALE GENOMIC DNA]</scope>
    <source>
        <strain evidence="14 15">DSM 100346</strain>
    </source>
</reference>
<dbReference type="SUPFAM" id="SSF56935">
    <property type="entry name" value="Porins"/>
    <property type="match status" value="1"/>
</dbReference>
<dbReference type="GO" id="GO:0009279">
    <property type="term" value="C:cell outer membrane"/>
    <property type="evidence" value="ECO:0007669"/>
    <property type="project" value="UniProtKB-SubCell"/>
</dbReference>
<name>A0A316AXT9_9BACT</name>
<keyword evidence="8 10" id="KW-0472">Membrane</keyword>
<evidence type="ECO:0000256" key="8">
    <source>
        <dbReference type="ARBA" id="ARBA00023136"/>
    </source>
</evidence>
<evidence type="ECO:0000256" key="11">
    <source>
        <dbReference type="RuleBase" id="RU003357"/>
    </source>
</evidence>
<dbReference type="PANTHER" id="PTHR30069:SF53">
    <property type="entry name" value="COLICIN I RECEPTOR-RELATED"/>
    <property type="match status" value="1"/>
</dbReference>
<dbReference type="Gene3D" id="2.40.170.20">
    <property type="entry name" value="TonB-dependent receptor, beta-barrel domain"/>
    <property type="match status" value="1"/>
</dbReference>
<keyword evidence="6" id="KW-0406">Ion transport</keyword>
<evidence type="ECO:0000256" key="6">
    <source>
        <dbReference type="ARBA" id="ARBA00023065"/>
    </source>
</evidence>
<dbReference type="GO" id="GO:0015889">
    <property type="term" value="P:cobalamin transport"/>
    <property type="evidence" value="ECO:0007669"/>
    <property type="project" value="TreeGrafter"/>
</dbReference>
<dbReference type="Gene3D" id="2.170.130.10">
    <property type="entry name" value="TonB-dependent receptor, plug domain"/>
    <property type="match status" value="1"/>
</dbReference>
<dbReference type="InterPro" id="IPR036942">
    <property type="entry name" value="Beta-barrel_TonB_sf"/>
</dbReference>
<dbReference type="CDD" id="cd01347">
    <property type="entry name" value="ligand_gated_channel"/>
    <property type="match status" value="1"/>
</dbReference>
<evidence type="ECO:0000259" key="12">
    <source>
        <dbReference type="Pfam" id="PF00593"/>
    </source>
</evidence>
<dbReference type="InterPro" id="IPR000531">
    <property type="entry name" value="Beta-barrel_TonB"/>
</dbReference>
<dbReference type="EMBL" id="QGDT01000015">
    <property type="protein sequence ID" value="PWJ55027.1"/>
    <property type="molecule type" value="Genomic_DNA"/>
</dbReference>
<feature type="domain" description="TonB-dependent receptor-like beta-barrel" evidence="12">
    <location>
        <begin position="286"/>
        <end position="685"/>
    </location>
</feature>
<keyword evidence="3 10" id="KW-1134">Transmembrane beta strand</keyword>
<organism evidence="14 15">
    <name type="scientific">Dyadobacter jejuensis</name>
    <dbReference type="NCBI Taxonomy" id="1082580"/>
    <lineage>
        <taxon>Bacteria</taxon>
        <taxon>Pseudomonadati</taxon>
        <taxon>Bacteroidota</taxon>
        <taxon>Cytophagia</taxon>
        <taxon>Cytophagales</taxon>
        <taxon>Spirosomataceae</taxon>
        <taxon>Dyadobacter</taxon>
    </lineage>
</organism>